<evidence type="ECO:0000256" key="2">
    <source>
        <dbReference type="ARBA" id="ARBA00013017"/>
    </source>
</evidence>
<evidence type="ECO:0000256" key="10">
    <source>
        <dbReference type="ARBA" id="ARBA00041373"/>
    </source>
</evidence>
<keyword evidence="3 14" id="KW-0575">Peroxidase</keyword>
<accession>A0ABW0LYC9</accession>
<feature type="region of interest" description="Disordered" evidence="12">
    <location>
        <begin position="1"/>
        <end position="92"/>
    </location>
</feature>
<evidence type="ECO:0000256" key="1">
    <source>
        <dbReference type="ARBA" id="ARBA00003330"/>
    </source>
</evidence>
<evidence type="ECO:0000313" key="15">
    <source>
        <dbReference type="Proteomes" id="UP001596105"/>
    </source>
</evidence>
<dbReference type="InterPro" id="IPR050924">
    <property type="entry name" value="Peroxiredoxin_BCP/PrxQ"/>
</dbReference>
<dbReference type="Pfam" id="PF00578">
    <property type="entry name" value="AhpC-TSA"/>
    <property type="match status" value="1"/>
</dbReference>
<dbReference type="InterPro" id="IPR036249">
    <property type="entry name" value="Thioredoxin-like_sf"/>
</dbReference>
<comment type="caution">
    <text evidence="14">The sequence shown here is derived from an EMBL/GenBank/DDBJ whole genome shotgun (WGS) entry which is preliminary data.</text>
</comment>
<feature type="compositionally biased region" description="Low complexity" evidence="12">
    <location>
        <begin position="15"/>
        <end position="38"/>
    </location>
</feature>
<feature type="compositionally biased region" description="Basic and acidic residues" evidence="12">
    <location>
        <begin position="56"/>
        <end position="65"/>
    </location>
</feature>
<organism evidence="14 15">
    <name type="scientific">Cohnella suwonensis</name>
    <dbReference type="NCBI Taxonomy" id="696072"/>
    <lineage>
        <taxon>Bacteria</taxon>
        <taxon>Bacillati</taxon>
        <taxon>Bacillota</taxon>
        <taxon>Bacilli</taxon>
        <taxon>Bacillales</taxon>
        <taxon>Paenibacillaceae</taxon>
        <taxon>Cohnella</taxon>
    </lineage>
</organism>
<dbReference type="EC" id="1.11.1.24" evidence="2"/>
<keyword evidence="7" id="KW-0676">Redox-active center</keyword>
<evidence type="ECO:0000256" key="7">
    <source>
        <dbReference type="ARBA" id="ARBA00023284"/>
    </source>
</evidence>
<comment type="similarity">
    <text evidence="9">Belongs to the peroxiredoxin family. BCP/PrxQ subfamily.</text>
</comment>
<feature type="compositionally biased region" description="Basic and acidic residues" evidence="12">
    <location>
        <begin position="1"/>
        <end position="11"/>
    </location>
</feature>
<keyword evidence="4" id="KW-0049">Antioxidant</keyword>
<dbReference type="Gene3D" id="3.40.30.10">
    <property type="entry name" value="Glutaredoxin"/>
    <property type="match status" value="1"/>
</dbReference>
<proteinExistence type="inferred from homology"/>
<evidence type="ECO:0000259" key="13">
    <source>
        <dbReference type="PROSITE" id="PS51352"/>
    </source>
</evidence>
<dbReference type="PANTHER" id="PTHR42801:SF4">
    <property type="entry name" value="AHPC_TSA FAMILY PROTEIN"/>
    <property type="match status" value="1"/>
</dbReference>
<evidence type="ECO:0000256" key="8">
    <source>
        <dbReference type="ARBA" id="ARBA00032824"/>
    </source>
</evidence>
<evidence type="ECO:0000256" key="12">
    <source>
        <dbReference type="SAM" id="MobiDB-lite"/>
    </source>
</evidence>
<comment type="catalytic activity">
    <reaction evidence="11">
        <text>a hydroperoxide + [thioredoxin]-dithiol = an alcohol + [thioredoxin]-disulfide + H2O</text>
        <dbReference type="Rhea" id="RHEA:62620"/>
        <dbReference type="Rhea" id="RHEA-COMP:10698"/>
        <dbReference type="Rhea" id="RHEA-COMP:10700"/>
        <dbReference type="ChEBI" id="CHEBI:15377"/>
        <dbReference type="ChEBI" id="CHEBI:29950"/>
        <dbReference type="ChEBI" id="CHEBI:30879"/>
        <dbReference type="ChEBI" id="CHEBI:35924"/>
        <dbReference type="ChEBI" id="CHEBI:50058"/>
        <dbReference type="EC" id="1.11.1.24"/>
    </reaction>
</comment>
<dbReference type="GO" id="GO:0140824">
    <property type="term" value="F:thioredoxin-dependent peroxiredoxin activity"/>
    <property type="evidence" value="ECO:0007669"/>
    <property type="project" value="UniProtKB-EC"/>
</dbReference>
<sequence length="230" mass="25502">MAPSEQTKESQKLMPSNTSKPPKPSKQNKPSNTSNISKPPKPSKPSKQTKQTKTSDPSHHPEHPDNSPQPAIHPPLEVGKPVPDFELPATNGNGGVVRLGDYRGRKVVLYFYPKDSTPACTQESCDFRDASVAFGSENAAILGISANDLKSHDKFAKKYELPFPLLADTEHRVCELYGVWQEKQLYGRKYMGIVRSTFLIDENGLLAKEWRNLKVKGHVEEVRQALAGNA</sequence>
<evidence type="ECO:0000256" key="9">
    <source>
        <dbReference type="ARBA" id="ARBA00038489"/>
    </source>
</evidence>
<dbReference type="InterPro" id="IPR013766">
    <property type="entry name" value="Thioredoxin_domain"/>
</dbReference>
<dbReference type="EMBL" id="JBHSMH010000077">
    <property type="protein sequence ID" value="MFC5470814.1"/>
    <property type="molecule type" value="Genomic_DNA"/>
</dbReference>
<dbReference type="RefSeq" id="WP_378082917.1">
    <property type="nucleotide sequence ID" value="NZ_JBHSMH010000077.1"/>
</dbReference>
<keyword evidence="6" id="KW-1015">Disulfide bond</keyword>
<dbReference type="PANTHER" id="PTHR42801">
    <property type="entry name" value="THIOREDOXIN-DEPENDENT PEROXIDE REDUCTASE"/>
    <property type="match status" value="1"/>
</dbReference>
<name>A0ABW0LYC9_9BACL</name>
<comment type="function">
    <text evidence="1">Thiol-specific peroxidase that catalyzes the reduction of hydrogen peroxide and organic hydroperoxides to water and alcohols, respectively. Plays a role in cell protection against oxidative stress by detoxifying peroxides and as sensor of hydrogen peroxide-mediated signaling events.</text>
</comment>
<feature type="compositionally biased region" description="Low complexity" evidence="12">
    <location>
        <begin position="45"/>
        <end position="55"/>
    </location>
</feature>
<dbReference type="InterPro" id="IPR000866">
    <property type="entry name" value="AhpC/TSA"/>
</dbReference>
<evidence type="ECO:0000256" key="5">
    <source>
        <dbReference type="ARBA" id="ARBA00023002"/>
    </source>
</evidence>
<dbReference type="Proteomes" id="UP001596105">
    <property type="component" value="Unassembled WGS sequence"/>
</dbReference>
<keyword evidence="15" id="KW-1185">Reference proteome</keyword>
<dbReference type="CDD" id="cd03017">
    <property type="entry name" value="PRX_BCP"/>
    <property type="match status" value="1"/>
</dbReference>
<keyword evidence="5 14" id="KW-0560">Oxidoreductase</keyword>
<dbReference type="SUPFAM" id="SSF52833">
    <property type="entry name" value="Thioredoxin-like"/>
    <property type="match status" value="1"/>
</dbReference>
<gene>
    <name evidence="14" type="ORF">ACFPPD_19175</name>
</gene>
<feature type="domain" description="Thioredoxin" evidence="13">
    <location>
        <begin position="76"/>
        <end position="230"/>
    </location>
</feature>
<evidence type="ECO:0000256" key="6">
    <source>
        <dbReference type="ARBA" id="ARBA00023157"/>
    </source>
</evidence>
<dbReference type="PROSITE" id="PS51352">
    <property type="entry name" value="THIOREDOXIN_2"/>
    <property type="match status" value="1"/>
</dbReference>
<protein>
    <recommendedName>
        <fullName evidence="2">thioredoxin-dependent peroxiredoxin</fullName>
        <ecNumber evidence="2">1.11.1.24</ecNumber>
    </recommendedName>
    <alternativeName>
        <fullName evidence="10">Bacterioferritin comigratory protein</fullName>
    </alternativeName>
    <alternativeName>
        <fullName evidence="8">Thioredoxin peroxidase</fullName>
    </alternativeName>
</protein>
<evidence type="ECO:0000313" key="14">
    <source>
        <dbReference type="EMBL" id="MFC5470814.1"/>
    </source>
</evidence>
<evidence type="ECO:0000256" key="4">
    <source>
        <dbReference type="ARBA" id="ARBA00022862"/>
    </source>
</evidence>
<evidence type="ECO:0000256" key="11">
    <source>
        <dbReference type="ARBA" id="ARBA00049091"/>
    </source>
</evidence>
<reference evidence="15" key="1">
    <citation type="journal article" date="2019" name="Int. J. Syst. Evol. Microbiol.">
        <title>The Global Catalogue of Microorganisms (GCM) 10K type strain sequencing project: providing services to taxonomists for standard genome sequencing and annotation.</title>
        <authorList>
            <consortium name="The Broad Institute Genomics Platform"/>
            <consortium name="The Broad Institute Genome Sequencing Center for Infectious Disease"/>
            <person name="Wu L."/>
            <person name="Ma J."/>
        </authorList>
    </citation>
    <scope>NUCLEOTIDE SEQUENCE [LARGE SCALE GENOMIC DNA]</scope>
    <source>
        <strain evidence="15">CCUG 57113</strain>
    </source>
</reference>
<evidence type="ECO:0000256" key="3">
    <source>
        <dbReference type="ARBA" id="ARBA00022559"/>
    </source>
</evidence>